<evidence type="ECO:0000256" key="9">
    <source>
        <dbReference type="ARBA" id="ARBA00023098"/>
    </source>
</evidence>
<evidence type="ECO:0000256" key="8">
    <source>
        <dbReference type="ARBA" id="ARBA00022840"/>
    </source>
</evidence>
<keyword evidence="6" id="KW-0547">Nucleotide-binding</keyword>
<evidence type="ECO:0000256" key="7">
    <source>
        <dbReference type="ARBA" id="ARBA00022777"/>
    </source>
</evidence>
<dbReference type="GO" id="GO:0009029">
    <property type="term" value="F:lipid-A 4'-kinase activity"/>
    <property type="evidence" value="ECO:0007669"/>
    <property type="project" value="UniProtKB-EC"/>
</dbReference>
<dbReference type="AlphaFoldDB" id="A0A382SS87"/>
<dbReference type="InterPro" id="IPR003758">
    <property type="entry name" value="LpxK"/>
</dbReference>
<dbReference type="Pfam" id="PF02606">
    <property type="entry name" value="LpxK"/>
    <property type="match status" value="1"/>
</dbReference>
<proteinExistence type="predicted"/>
<dbReference type="GO" id="GO:0009244">
    <property type="term" value="P:lipopolysaccharide core region biosynthetic process"/>
    <property type="evidence" value="ECO:0007669"/>
    <property type="project" value="TreeGrafter"/>
</dbReference>
<keyword evidence="7" id="KW-0418">Kinase</keyword>
<evidence type="ECO:0000256" key="2">
    <source>
        <dbReference type="ARBA" id="ARBA00012071"/>
    </source>
</evidence>
<dbReference type="GO" id="GO:0005524">
    <property type="term" value="F:ATP binding"/>
    <property type="evidence" value="ECO:0007669"/>
    <property type="project" value="UniProtKB-KW"/>
</dbReference>
<keyword evidence="5" id="KW-0808">Transferase</keyword>
<dbReference type="UniPathway" id="UPA00359">
    <property type="reaction ID" value="UER00482"/>
</dbReference>
<dbReference type="EMBL" id="UINC01130774">
    <property type="protein sequence ID" value="SVD12048.1"/>
    <property type="molecule type" value="Genomic_DNA"/>
</dbReference>
<dbReference type="PANTHER" id="PTHR42724:SF1">
    <property type="entry name" value="TETRAACYLDISACCHARIDE 4'-KINASE, MITOCHONDRIAL-RELATED"/>
    <property type="match status" value="1"/>
</dbReference>
<protein>
    <recommendedName>
        <fullName evidence="2">tetraacyldisaccharide 4'-kinase</fullName>
        <ecNumber evidence="2">2.7.1.130</ecNumber>
    </recommendedName>
</protein>
<evidence type="ECO:0000256" key="6">
    <source>
        <dbReference type="ARBA" id="ARBA00022741"/>
    </source>
</evidence>
<keyword evidence="9" id="KW-0443">Lipid metabolism</keyword>
<evidence type="ECO:0000313" key="10">
    <source>
        <dbReference type="EMBL" id="SVD12048.1"/>
    </source>
</evidence>
<reference evidence="10" key="1">
    <citation type="submission" date="2018-05" db="EMBL/GenBank/DDBJ databases">
        <authorList>
            <person name="Lanie J.A."/>
            <person name="Ng W.-L."/>
            <person name="Kazmierczak K.M."/>
            <person name="Andrzejewski T.M."/>
            <person name="Davidsen T.M."/>
            <person name="Wayne K.J."/>
            <person name="Tettelin H."/>
            <person name="Glass J.I."/>
            <person name="Rusch D."/>
            <person name="Podicherti R."/>
            <person name="Tsui H.-C.T."/>
            <person name="Winkler M.E."/>
        </authorList>
    </citation>
    <scope>NUCLEOTIDE SEQUENCE</scope>
</reference>
<dbReference type="EC" id="2.7.1.130" evidence="2"/>
<feature type="non-terminal residue" evidence="10">
    <location>
        <position position="1"/>
    </location>
</feature>
<dbReference type="GO" id="GO:0005886">
    <property type="term" value="C:plasma membrane"/>
    <property type="evidence" value="ECO:0007669"/>
    <property type="project" value="TreeGrafter"/>
</dbReference>
<evidence type="ECO:0000256" key="5">
    <source>
        <dbReference type="ARBA" id="ARBA00022679"/>
    </source>
</evidence>
<accession>A0A382SS87</accession>
<evidence type="ECO:0000256" key="1">
    <source>
        <dbReference type="ARBA" id="ARBA00004870"/>
    </source>
</evidence>
<evidence type="ECO:0000256" key="3">
    <source>
        <dbReference type="ARBA" id="ARBA00022516"/>
    </source>
</evidence>
<dbReference type="PANTHER" id="PTHR42724">
    <property type="entry name" value="TETRAACYLDISACCHARIDE 4'-KINASE"/>
    <property type="match status" value="1"/>
</dbReference>
<gene>
    <name evidence="10" type="ORF">METZ01_LOCUS364902</name>
</gene>
<keyword evidence="8" id="KW-0067">ATP-binding</keyword>
<keyword evidence="4" id="KW-0441">Lipid A biosynthesis</keyword>
<name>A0A382SS87_9ZZZZ</name>
<dbReference type="GO" id="GO:0009245">
    <property type="term" value="P:lipid A biosynthetic process"/>
    <property type="evidence" value="ECO:0007669"/>
    <property type="project" value="UniProtKB-KW"/>
</dbReference>
<organism evidence="10">
    <name type="scientific">marine metagenome</name>
    <dbReference type="NCBI Taxonomy" id="408172"/>
    <lineage>
        <taxon>unclassified sequences</taxon>
        <taxon>metagenomes</taxon>
        <taxon>ecological metagenomes</taxon>
    </lineage>
</organism>
<sequence length="105" mass="11727">AFAGIARPERFFEDLEADGVTLKGQYAFPDHHEFRAQDVTRVVRMAQECGADTLVTTEKDAVRLRSKAFPGPLWVWGYRLQTSSPETLVSWLKDLTGLSSLPDSA</sequence>
<comment type="pathway">
    <text evidence="1">Glycolipid biosynthesis; lipid IV(A) biosynthesis; lipid IV(A) from (3R)-3-hydroxytetradecanoyl-[acyl-carrier-protein] and UDP-N-acetyl-alpha-D-glucosamine: step 6/6.</text>
</comment>
<keyword evidence="3" id="KW-0444">Lipid biosynthesis</keyword>
<evidence type="ECO:0000256" key="4">
    <source>
        <dbReference type="ARBA" id="ARBA00022556"/>
    </source>
</evidence>